<accession>A0A8J3FYN7</accession>
<evidence type="ECO:0000259" key="2">
    <source>
        <dbReference type="Pfam" id="PF11774"/>
    </source>
</evidence>
<gene>
    <name evidence="4" type="ORF">GCM10012275_62780</name>
</gene>
<dbReference type="InterPro" id="IPR024412">
    <property type="entry name" value="Lsr2_dim_dom"/>
</dbReference>
<sequence>MAQKVTVQLIDDLDGGTAAETVTFALDGVTYEIDLSETNAGILREALAEFVAAARRAGGTANGTGRRRPSSTITPPARREELQAIREWARAHGHTVSDRGRISAEIMNAYRNRDQAAAQPVNAHQDTSAAQVPTVAFSSHGNIAAPVHA</sequence>
<dbReference type="Gene3D" id="4.10.320.10">
    <property type="entry name" value="E3-binding domain"/>
    <property type="match status" value="1"/>
</dbReference>
<evidence type="ECO:0000313" key="5">
    <source>
        <dbReference type="Proteomes" id="UP000637578"/>
    </source>
</evidence>
<dbReference type="GO" id="GO:0003677">
    <property type="term" value="F:DNA binding"/>
    <property type="evidence" value="ECO:0007669"/>
    <property type="project" value="UniProtKB-KW"/>
</dbReference>
<dbReference type="Proteomes" id="UP000637578">
    <property type="component" value="Unassembled WGS sequence"/>
</dbReference>
<keyword evidence="1" id="KW-0238">DNA-binding</keyword>
<evidence type="ECO:0000313" key="4">
    <source>
        <dbReference type="EMBL" id="GGM83637.1"/>
    </source>
</evidence>
<proteinExistence type="predicted"/>
<comment type="caution">
    <text evidence="4">The sequence shown here is derived from an EMBL/GenBank/DDBJ whole genome shotgun (WGS) entry which is preliminary data.</text>
</comment>
<dbReference type="Gene3D" id="3.30.60.230">
    <property type="entry name" value="Lsr2, dimerization domain"/>
    <property type="match status" value="1"/>
</dbReference>
<evidence type="ECO:0000259" key="3">
    <source>
        <dbReference type="Pfam" id="PF23359"/>
    </source>
</evidence>
<dbReference type="InterPro" id="IPR036625">
    <property type="entry name" value="E3-bd_dom_sf"/>
</dbReference>
<dbReference type="RefSeq" id="WP_189062065.1">
    <property type="nucleotide sequence ID" value="NZ_BMMK01000063.1"/>
</dbReference>
<reference evidence="4" key="1">
    <citation type="journal article" date="2014" name="Int. J. Syst. Evol. Microbiol.">
        <title>Complete genome sequence of Corynebacterium casei LMG S-19264T (=DSM 44701T), isolated from a smear-ripened cheese.</title>
        <authorList>
            <consortium name="US DOE Joint Genome Institute (JGI-PGF)"/>
            <person name="Walter F."/>
            <person name="Albersmeier A."/>
            <person name="Kalinowski J."/>
            <person name="Ruckert C."/>
        </authorList>
    </citation>
    <scope>NUCLEOTIDE SEQUENCE</scope>
    <source>
        <strain evidence="4">CGMCC 4.5737</strain>
    </source>
</reference>
<name>A0A8J3FYN7_9PSEU</name>
<dbReference type="Pfam" id="PF23359">
    <property type="entry name" value="Lsr2_DNA-bd"/>
    <property type="match status" value="1"/>
</dbReference>
<dbReference type="AlphaFoldDB" id="A0A8J3FYN7"/>
<dbReference type="InterPro" id="IPR042261">
    <property type="entry name" value="Lsr2-like_dimerization"/>
</dbReference>
<reference evidence="4" key="2">
    <citation type="submission" date="2020-09" db="EMBL/GenBank/DDBJ databases">
        <authorList>
            <person name="Sun Q."/>
            <person name="Zhou Y."/>
        </authorList>
    </citation>
    <scope>NUCLEOTIDE SEQUENCE</scope>
    <source>
        <strain evidence="4">CGMCC 4.5737</strain>
    </source>
</reference>
<dbReference type="GO" id="GO:0016746">
    <property type="term" value="F:acyltransferase activity"/>
    <property type="evidence" value="ECO:0007669"/>
    <property type="project" value="InterPro"/>
</dbReference>
<feature type="domain" description="Lsr2 dimerization" evidence="2">
    <location>
        <begin position="1"/>
        <end position="58"/>
    </location>
</feature>
<feature type="domain" description="Lsr2 DNA-binding" evidence="3">
    <location>
        <begin position="78"/>
        <end position="111"/>
    </location>
</feature>
<organism evidence="4 5">
    <name type="scientific">Longimycelium tulufanense</name>
    <dbReference type="NCBI Taxonomy" id="907463"/>
    <lineage>
        <taxon>Bacteria</taxon>
        <taxon>Bacillati</taxon>
        <taxon>Actinomycetota</taxon>
        <taxon>Actinomycetes</taxon>
        <taxon>Pseudonocardiales</taxon>
        <taxon>Pseudonocardiaceae</taxon>
        <taxon>Longimycelium</taxon>
    </lineage>
</organism>
<keyword evidence="5" id="KW-1185">Reference proteome</keyword>
<protein>
    <submittedName>
        <fullName evidence="4">Lsr2 family protein</fullName>
    </submittedName>
</protein>
<dbReference type="InterPro" id="IPR055370">
    <property type="entry name" value="Lsr2_DNA-bd"/>
</dbReference>
<evidence type="ECO:0000256" key="1">
    <source>
        <dbReference type="ARBA" id="ARBA00023125"/>
    </source>
</evidence>
<dbReference type="EMBL" id="BMMK01000063">
    <property type="protein sequence ID" value="GGM83637.1"/>
    <property type="molecule type" value="Genomic_DNA"/>
</dbReference>
<dbReference type="Pfam" id="PF11774">
    <property type="entry name" value="Lsr2"/>
    <property type="match status" value="1"/>
</dbReference>